<name>X1PSM6_9ZZZZ</name>
<protein>
    <submittedName>
        <fullName evidence="1">Uncharacterized protein</fullName>
    </submittedName>
</protein>
<comment type="caution">
    <text evidence="1">The sequence shown here is derived from an EMBL/GenBank/DDBJ whole genome shotgun (WGS) entry which is preliminary data.</text>
</comment>
<dbReference type="AlphaFoldDB" id="X1PSM6"/>
<dbReference type="EMBL" id="BARV01024258">
    <property type="protein sequence ID" value="GAI45486.1"/>
    <property type="molecule type" value="Genomic_DNA"/>
</dbReference>
<accession>X1PSM6</accession>
<sequence length="110" mass="12411">MLVRVEGQTDKIDYGDDEDVVITGKVRGILLGAKVFRVNLIREVTEKRQAKSQQFISLDGSFRFVDTTHPWEEAGETEEAIRANGITFTLEAWRFLVASDEVTLPKINIA</sequence>
<evidence type="ECO:0000313" key="1">
    <source>
        <dbReference type="EMBL" id="GAI45486.1"/>
    </source>
</evidence>
<reference evidence="1" key="1">
    <citation type="journal article" date="2014" name="Front. Microbiol.">
        <title>High frequency of phylogenetically diverse reductive dehalogenase-homologous genes in deep subseafloor sedimentary metagenomes.</title>
        <authorList>
            <person name="Kawai M."/>
            <person name="Futagami T."/>
            <person name="Toyoda A."/>
            <person name="Takaki Y."/>
            <person name="Nishi S."/>
            <person name="Hori S."/>
            <person name="Arai W."/>
            <person name="Tsubouchi T."/>
            <person name="Morono Y."/>
            <person name="Uchiyama I."/>
            <person name="Ito T."/>
            <person name="Fujiyama A."/>
            <person name="Inagaki F."/>
            <person name="Takami H."/>
        </authorList>
    </citation>
    <scope>NUCLEOTIDE SEQUENCE</scope>
    <source>
        <strain evidence="1">Expedition CK06-06</strain>
    </source>
</reference>
<organism evidence="1">
    <name type="scientific">marine sediment metagenome</name>
    <dbReference type="NCBI Taxonomy" id="412755"/>
    <lineage>
        <taxon>unclassified sequences</taxon>
        <taxon>metagenomes</taxon>
        <taxon>ecological metagenomes</taxon>
    </lineage>
</organism>
<gene>
    <name evidence="1" type="ORF">S06H3_39616</name>
</gene>
<proteinExistence type="predicted"/>